<feature type="region of interest" description="Disordered" evidence="1">
    <location>
        <begin position="38"/>
        <end position="58"/>
    </location>
</feature>
<dbReference type="InterPro" id="IPR011004">
    <property type="entry name" value="Trimer_LpxA-like_sf"/>
</dbReference>
<accession>A0A399J8E5</accession>
<dbReference type="Gene3D" id="2.160.10.10">
    <property type="entry name" value="Hexapeptide repeat proteins"/>
    <property type="match status" value="1"/>
</dbReference>
<dbReference type="InterPro" id="IPR051159">
    <property type="entry name" value="Hexapeptide_acetyltransf"/>
</dbReference>
<gene>
    <name evidence="2" type="ORF">DWB68_10070</name>
</gene>
<proteinExistence type="predicted"/>
<name>A0A399J8E5_9MICC</name>
<protein>
    <recommendedName>
        <fullName evidence="4">Acyltransferase</fullName>
    </recommendedName>
</protein>
<evidence type="ECO:0000313" key="3">
    <source>
        <dbReference type="Proteomes" id="UP000265419"/>
    </source>
</evidence>
<evidence type="ECO:0000313" key="2">
    <source>
        <dbReference type="EMBL" id="RII41865.1"/>
    </source>
</evidence>
<evidence type="ECO:0008006" key="4">
    <source>
        <dbReference type="Google" id="ProtNLM"/>
    </source>
</evidence>
<sequence length="267" mass="28214">MHRSRVRIALGAPKRVPRKIPRDPQRFSLRCRLGGCRGAPHRTAAAPEHERGAGRRAARGDSFVRVSTDFRTRPIDDRGNLVAHEGALDPRATVNFAGRHNRLVVDGTTRLDKVTIRFRGDDAQVVIGALEPGDHLSLDLTVGAGATIEIGAGVTSEKTLTVVAAPGAHVRIGAGSHLGTNVGIVADDSRGLGPVSGDRQHDVTIGERVWIMRGAEIRAGAAIGDGAVLELTPIVDDAVPAGQLVRGLPATPVRAVTWDRESLAASR</sequence>
<dbReference type="EMBL" id="QQXK01000019">
    <property type="protein sequence ID" value="RII41865.1"/>
    <property type="molecule type" value="Genomic_DNA"/>
</dbReference>
<dbReference type="PANTHER" id="PTHR23416">
    <property type="entry name" value="SIALIC ACID SYNTHASE-RELATED"/>
    <property type="match status" value="1"/>
</dbReference>
<organism evidence="2 3">
    <name type="scientific">Galactobacter valiniphilus</name>
    <dbReference type="NCBI Taxonomy" id="2676122"/>
    <lineage>
        <taxon>Bacteria</taxon>
        <taxon>Bacillati</taxon>
        <taxon>Actinomycetota</taxon>
        <taxon>Actinomycetes</taxon>
        <taxon>Micrococcales</taxon>
        <taxon>Micrococcaceae</taxon>
        <taxon>Galactobacter</taxon>
    </lineage>
</organism>
<evidence type="ECO:0000256" key="1">
    <source>
        <dbReference type="SAM" id="MobiDB-lite"/>
    </source>
</evidence>
<reference evidence="2 3" key="1">
    <citation type="submission" date="2018-07" db="EMBL/GenBank/DDBJ databases">
        <title>Arthrobacter sp. nov., isolated from raw cow's milk with high bacterial count.</title>
        <authorList>
            <person name="Hahne J."/>
            <person name="Isele D."/>
            <person name="Lipski A."/>
        </authorList>
    </citation>
    <scope>NUCLEOTIDE SEQUENCE [LARGE SCALE GENOMIC DNA]</scope>
    <source>
        <strain evidence="2 3">JZ R-35</strain>
    </source>
</reference>
<comment type="caution">
    <text evidence="2">The sequence shown here is derived from an EMBL/GenBank/DDBJ whole genome shotgun (WGS) entry which is preliminary data.</text>
</comment>
<dbReference type="SUPFAM" id="SSF51161">
    <property type="entry name" value="Trimeric LpxA-like enzymes"/>
    <property type="match status" value="1"/>
</dbReference>
<keyword evidence="3" id="KW-1185">Reference proteome</keyword>
<dbReference type="AlphaFoldDB" id="A0A399J8E5"/>
<dbReference type="Proteomes" id="UP000265419">
    <property type="component" value="Unassembled WGS sequence"/>
</dbReference>